<proteinExistence type="predicted"/>
<dbReference type="EMBL" id="JBFOLK010000102">
    <property type="protein sequence ID" value="KAL2456588.1"/>
    <property type="molecule type" value="Genomic_DNA"/>
</dbReference>
<dbReference type="AlphaFoldDB" id="A0ABD1NY88"/>
<dbReference type="Proteomes" id="UP001604336">
    <property type="component" value="Unassembled WGS sequence"/>
</dbReference>
<evidence type="ECO:0000256" key="1">
    <source>
        <dbReference type="SAM" id="MobiDB-lite"/>
    </source>
</evidence>
<feature type="region of interest" description="Disordered" evidence="1">
    <location>
        <begin position="1"/>
        <end position="30"/>
    </location>
</feature>
<dbReference type="PANTHER" id="PTHR24177:SF292">
    <property type="entry name" value="ANKYRIN REPEAT FAMILY PROTEIN-RELATED"/>
    <property type="match status" value="1"/>
</dbReference>
<protein>
    <submittedName>
        <fullName evidence="2">PGG domain-containing protein</fullName>
    </submittedName>
</protein>
<organism evidence="2 3">
    <name type="scientific">Abeliophyllum distichum</name>
    <dbReference type="NCBI Taxonomy" id="126358"/>
    <lineage>
        <taxon>Eukaryota</taxon>
        <taxon>Viridiplantae</taxon>
        <taxon>Streptophyta</taxon>
        <taxon>Embryophyta</taxon>
        <taxon>Tracheophyta</taxon>
        <taxon>Spermatophyta</taxon>
        <taxon>Magnoliopsida</taxon>
        <taxon>eudicotyledons</taxon>
        <taxon>Gunneridae</taxon>
        <taxon>Pentapetalae</taxon>
        <taxon>asterids</taxon>
        <taxon>lamiids</taxon>
        <taxon>Lamiales</taxon>
        <taxon>Oleaceae</taxon>
        <taxon>Forsythieae</taxon>
        <taxon>Abeliophyllum</taxon>
    </lineage>
</organism>
<evidence type="ECO:0000313" key="2">
    <source>
        <dbReference type="EMBL" id="KAL2456588.1"/>
    </source>
</evidence>
<comment type="caution">
    <text evidence="2">The sequence shown here is derived from an EMBL/GenBank/DDBJ whole genome shotgun (WGS) entry which is preliminary data.</text>
</comment>
<accession>A0ABD1NY88</accession>
<sequence length="136" mass="15797">MAGRRRRGWDEAITGDSDKTEPEPGSDDESNLFRADWRRVEVYLGFKRIYCSLQKRKQADNDKNNILQLAGKLAPQSRLNIVSGAALQMQRELLWFKEVEKILQPSEIKLKYRDKKTPRELFSDEHNGYGKLVRSG</sequence>
<reference evidence="3" key="1">
    <citation type="submission" date="2024-07" db="EMBL/GenBank/DDBJ databases">
        <title>Two chromosome-level genome assemblies of Korean endemic species Abeliophyllum distichum and Forsythia ovata (Oleaceae).</title>
        <authorList>
            <person name="Jang H."/>
        </authorList>
    </citation>
    <scope>NUCLEOTIDE SEQUENCE [LARGE SCALE GENOMIC DNA]</scope>
</reference>
<evidence type="ECO:0000313" key="3">
    <source>
        <dbReference type="Proteomes" id="UP001604336"/>
    </source>
</evidence>
<dbReference type="PANTHER" id="PTHR24177">
    <property type="entry name" value="CASKIN"/>
    <property type="match status" value="1"/>
</dbReference>
<keyword evidence="3" id="KW-1185">Reference proteome</keyword>
<gene>
    <name evidence="2" type="ORF">Adt_46721</name>
</gene>
<name>A0ABD1NY88_9LAMI</name>